<accession>A0ABZ0GQB4</accession>
<evidence type="ECO:0000256" key="2">
    <source>
        <dbReference type="ARBA" id="ARBA00007951"/>
    </source>
</evidence>
<dbReference type="Pfam" id="PF01120">
    <property type="entry name" value="Alpha_L_fucos"/>
    <property type="match status" value="1"/>
</dbReference>
<dbReference type="SMART" id="SM00812">
    <property type="entry name" value="Alpha_L_fucos"/>
    <property type="match status" value="1"/>
</dbReference>
<gene>
    <name evidence="8" type="ORF">RI844_02605</name>
</gene>
<reference evidence="8 9" key="1">
    <citation type="submission" date="2023-09" db="EMBL/GenBank/DDBJ databases">
        <authorList>
            <person name="Qi X."/>
        </authorList>
    </citation>
    <scope>NUCLEOTIDE SEQUENCE [LARGE SCALE GENOMIC DNA]</scope>
    <source>
        <strain evidence="8 9">S1-1</strain>
    </source>
</reference>
<comment type="similarity">
    <text evidence="2">Belongs to the glycosyl hydrolase 29 family.</text>
</comment>
<evidence type="ECO:0000256" key="6">
    <source>
        <dbReference type="ARBA" id="ARBA00023295"/>
    </source>
</evidence>
<comment type="function">
    <text evidence="1">Alpha-L-fucosidase is responsible for hydrolyzing the alpha-1,6-linked fucose joined to the reducing-end N-acetylglucosamine of the carbohydrate moieties of glycoproteins.</text>
</comment>
<dbReference type="PANTHER" id="PTHR10030:SF37">
    <property type="entry name" value="ALPHA-L-FUCOSIDASE-RELATED"/>
    <property type="match status" value="1"/>
</dbReference>
<dbReference type="EC" id="3.2.1.51" evidence="3"/>
<keyword evidence="5" id="KW-0378">Hydrolase</keyword>
<dbReference type="PANTHER" id="PTHR10030">
    <property type="entry name" value="ALPHA-L-FUCOSIDASE"/>
    <property type="match status" value="1"/>
</dbReference>
<name>A0ABZ0GQB4_9GAMM</name>
<dbReference type="InterPro" id="IPR057739">
    <property type="entry name" value="Glyco_hydro_29_N"/>
</dbReference>
<dbReference type="InterPro" id="IPR016286">
    <property type="entry name" value="FUC_metazoa-typ"/>
</dbReference>
<organism evidence="8 9">
    <name type="scientific">Thalassotalea fonticola</name>
    <dbReference type="NCBI Taxonomy" id="3065649"/>
    <lineage>
        <taxon>Bacteria</taxon>
        <taxon>Pseudomonadati</taxon>
        <taxon>Pseudomonadota</taxon>
        <taxon>Gammaproteobacteria</taxon>
        <taxon>Alteromonadales</taxon>
        <taxon>Colwelliaceae</taxon>
        <taxon>Thalassotalea</taxon>
    </lineage>
</organism>
<evidence type="ECO:0000256" key="1">
    <source>
        <dbReference type="ARBA" id="ARBA00004071"/>
    </source>
</evidence>
<dbReference type="InterPro" id="IPR017853">
    <property type="entry name" value="GH"/>
</dbReference>
<dbReference type="SUPFAM" id="SSF51445">
    <property type="entry name" value="(Trans)glycosidases"/>
    <property type="match status" value="1"/>
</dbReference>
<keyword evidence="4" id="KW-0732">Signal</keyword>
<dbReference type="PROSITE" id="PS51257">
    <property type="entry name" value="PROKAR_LIPOPROTEIN"/>
    <property type="match status" value="1"/>
</dbReference>
<dbReference type="EMBL" id="CP136600">
    <property type="protein sequence ID" value="WOH38144.1"/>
    <property type="molecule type" value="Genomic_DNA"/>
</dbReference>
<protein>
    <recommendedName>
        <fullName evidence="3">alpha-L-fucosidase</fullName>
        <ecNumber evidence="3">3.2.1.51</ecNumber>
    </recommendedName>
</protein>
<feature type="domain" description="Glycoside hydrolase family 29 N-terminal" evidence="7">
    <location>
        <begin position="47"/>
        <end position="404"/>
    </location>
</feature>
<dbReference type="Gene3D" id="3.20.20.80">
    <property type="entry name" value="Glycosidases"/>
    <property type="match status" value="1"/>
</dbReference>
<keyword evidence="9" id="KW-1185">Reference proteome</keyword>
<keyword evidence="6" id="KW-0326">Glycosidase</keyword>
<sequence length="408" mass="45648">MKNISRRNFIQIAGASAATLAVPGVLSGCSPATQKSAIVVPSYLQGYEQDYLQDPRQASLNWFKEAGFGLFLHYGLYSMLGGEYQGRKIVNKNKPDQAIAEWIQWHGKINVSDYAKLKDNFTAARFDADYITDLALAAGMKYINITTRHHDSFCLFESKYTDFHSVNSPARRDLVAELSEQCQKKGLGFFLYYSHGRDWKHPHAPTNNDWGVTARPRYGQKQPEYLAEGEENLAIYAEFMQNQVSELLTNYGPIAGIWLDGEGVPKVFAKKYDKIHGGGGLDKAIELLKVNELYAKIRELQPNTLISYKKGLTGTEDFVAPERKSFGLDSGGKAMEICSTLQAHSWGYNKFTPHRLSAEQVLETYNNAQKHGANLLLNSGPMGDGSIVKEEAETLKQMGNLLRQQRNA</sequence>
<dbReference type="RefSeq" id="WP_348396917.1">
    <property type="nucleotide sequence ID" value="NZ_CP136600.1"/>
</dbReference>
<evidence type="ECO:0000259" key="7">
    <source>
        <dbReference type="Pfam" id="PF01120"/>
    </source>
</evidence>
<proteinExistence type="inferred from homology"/>
<dbReference type="PROSITE" id="PS51318">
    <property type="entry name" value="TAT"/>
    <property type="match status" value="1"/>
</dbReference>
<dbReference type="InterPro" id="IPR000933">
    <property type="entry name" value="Glyco_hydro_29"/>
</dbReference>
<evidence type="ECO:0000313" key="8">
    <source>
        <dbReference type="EMBL" id="WOH38144.1"/>
    </source>
</evidence>
<evidence type="ECO:0000256" key="3">
    <source>
        <dbReference type="ARBA" id="ARBA00012662"/>
    </source>
</evidence>
<evidence type="ECO:0000256" key="5">
    <source>
        <dbReference type="ARBA" id="ARBA00022801"/>
    </source>
</evidence>
<dbReference type="PIRSF" id="PIRSF001092">
    <property type="entry name" value="Alpha-L-fucosidase"/>
    <property type="match status" value="1"/>
</dbReference>
<dbReference type="Proteomes" id="UP001301442">
    <property type="component" value="Chromosome"/>
</dbReference>
<evidence type="ECO:0000313" key="9">
    <source>
        <dbReference type="Proteomes" id="UP001301442"/>
    </source>
</evidence>
<evidence type="ECO:0000256" key="4">
    <source>
        <dbReference type="ARBA" id="ARBA00022729"/>
    </source>
</evidence>
<dbReference type="InterPro" id="IPR006311">
    <property type="entry name" value="TAT_signal"/>
</dbReference>